<evidence type="ECO:0000313" key="2">
    <source>
        <dbReference type="EMBL" id="QHA00280.1"/>
    </source>
</evidence>
<evidence type="ECO:0008006" key="4">
    <source>
        <dbReference type="Google" id="ProtNLM"/>
    </source>
</evidence>
<sequence>MSTNEETVLLTHRIMELEKQLDNLRLSRRVLMDLLEQIEKENKILTQKLDQKSRHLQKYKKINQHKSVYSQDFELYEFKDYLKE</sequence>
<evidence type="ECO:0000313" key="3">
    <source>
        <dbReference type="Proteomes" id="UP000430508"/>
    </source>
</evidence>
<keyword evidence="1" id="KW-0175">Coiled coil</keyword>
<organism evidence="2 3">
    <name type="scientific">Dehalobacter restrictus</name>
    <dbReference type="NCBI Taxonomy" id="55583"/>
    <lineage>
        <taxon>Bacteria</taxon>
        <taxon>Bacillati</taxon>
        <taxon>Bacillota</taxon>
        <taxon>Clostridia</taxon>
        <taxon>Eubacteriales</taxon>
        <taxon>Desulfitobacteriaceae</taxon>
        <taxon>Dehalobacter</taxon>
    </lineage>
</organism>
<dbReference type="Proteomes" id="UP000430508">
    <property type="component" value="Chromosome"/>
</dbReference>
<accession>A0A857DG64</accession>
<evidence type="ECO:0000256" key="1">
    <source>
        <dbReference type="SAM" id="Coils"/>
    </source>
</evidence>
<dbReference type="EMBL" id="CP046996">
    <property type="protein sequence ID" value="QHA00280.1"/>
    <property type="molecule type" value="Genomic_DNA"/>
</dbReference>
<reference evidence="2 3" key="1">
    <citation type="submission" date="2019-12" db="EMBL/GenBank/DDBJ databases">
        <title>Sequence classification of anaerobic respiratory reductive dehalogenases: First we see many, then we see few.</title>
        <authorList>
            <person name="Molenda O."/>
            <person name="Puentes Jacome L.A."/>
            <person name="Cao X."/>
            <person name="Nesbo C.L."/>
            <person name="Tang S."/>
            <person name="Morson N."/>
            <person name="Patron J."/>
            <person name="Lomheim L."/>
            <person name="Wishart D.S."/>
            <person name="Edwards E.A."/>
        </authorList>
    </citation>
    <scope>NUCLEOTIDE SEQUENCE [LARGE SCALE GENOMIC DNA]</scope>
    <source>
        <strain evidence="2 3">12DCA</strain>
    </source>
</reference>
<dbReference type="RefSeq" id="WP_015042395.1">
    <property type="nucleotide sequence ID" value="NZ_CP046996.1"/>
</dbReference>
<proteinExistence type="predicted"/>
<dbReference type="AlphaFoldDB" id="A0A857DG64"/>
<protein>
    <recommendedName>
        <fullName evidence="4">Translation initiation factor 2</fullName>
    </recommendedName>
</protein>
<name>A0A857DG64_9FIRM</name>
<feature type="coiled-coil region" evidence="1">
    <location>
        <begin position="14"/>
        <end position="55"/>
    </location>
</feature>
<gene>
    <name evidence="2" type="ORF">GQ588_06335</name>
</gene>